<keyword evidence="4" id="KW-1185">Reference proteome</keyword>
<name>A0A0S2W2U8_9FIRM</name>
<keyword evidence="1" id="KW-0732">Signal</keyword>
<dbReference type="AlphaFoldDB" id="A0A0S2W2U8"/>
<dbReference type="InterPro" id="IPR012334">
    <property type="entry name" value="Pectin_lyas_fold"/>
</dbReference>
<feature type="signal peptide" evidence="1">
    <location>
        <begin position="1"/>
        <end position="21"/>
    </location>
</feature>
<dbReference type="InterPro" id="IPR011050">
    <property type="entry name" value="Pectin_lyase_fold/virulence"/>
</dbReference>
<organism evidence="3 4">
    <name type="scientific">Intestinimonas butyriciproducens</name>
    <dbReference type="NCBI Taxonomy" id="1297617"/>
    <lineage>
        <taxon>Bacteria</taxon>
        <taxon>Bacillati</taxon>
        <taxon>Bacillota</taxon>
        <taxon>Clostridia</taxon>
        <taxon>Eubacteriales</taxon>
        <taxon>Intestinimonas</taxon>
    </lineage>
</organism>
<dbReference type="Pfam" id="PF13229">
    <property type="entry name" value="Beta_helix"/>
    <property type="match status" value="1"/>
</dbReference>
<protein>
    <recommendedName>
        <fullName evidence="2">Right handed beta helix domain-containing protein</fullName>
    </recommendedName>
</protein>
<reference evidence="4" key="2">
    <citation type="submission" date="2015-04" db="EMBL/GenBank/DDBJ databases">
        <title>A butyrogenic pathway from the amino acid lysine in a human gut commensal.</title>
        <authorList>
            <person name="de Vos W.M."/>
            <person name="Bui N.T.P."/>
            <person name="Plugge C.M."/>
            <person name="Ritari J."/>
        </authorList>
    </citation>
    <scope>NUCLEOTIDE SEQUENCE [LARGE SCALE GENOMIC DNA]</scope>
    <source>
        <strain evidence="4">AF211</strain>
    </source>
</reference>
<dbReference type="SUPFAM" id="SSF51126">
    <property type="entry name" value="Pectin lyase-like"/>
    <property type="match status" value="1"/>
</dbReference>
<sequence>MRKWIALCASLLLLAALTACAQTDTKQNPKTESPLSKEVVEPQEADDTVTVSTAAELIRVIAPDAHIILKPGDYNFSALTEEEISECGGYVSPDSLAHGEITIYNAPGLTLEAEESGSVRLITENGYADVVTLVHCDGAVLKGLVIGHEIEKGECDADVLRIDTCEDVRVEECGLFGCGSDGIWAEKADRLTVTKTDIYECTSSIFSLVDTGEAVFDRCRFYDNDGMFFLWGETEVLVRDTEIFQNRNSLLEGYPEDVRITFRDCTFRDNPDMGAPEDWPCASFENCELPAAPSPVSAKTAYDELIQRYRQIVADPYGSSAETVGEQCVLTAARDMREWDENPLTALGYAVEDLSGDGVPELVIGFLPDHSILQYAVYTLVDGRPQVVFEDEEGSLGYLGNGSFHYVASLPTGMGLGTVSLSNDGAQILWEDFYFTLDDIFGGSTVTIYHNTTGSLDPAESELTDWTMEYFYAWEPEYEDLPMIPFSAD</sequence>
<dbReference type="PROSITE" id="PS51257">
    <property type="entry name" value="PROKAR_LIPOPROTEIN"/>
    <property type="match status" value="1"/>
</dbReference>
<evidence type="ECO:0000313" key="4">
    <source>
        <dbReference type="Proteomes" id="UP000064844"/>
    </source>
</evidence>
<proteinExistence type="predicted"/>
<evidence type="ECO:0000256" key="1">
    <source>
        <dbReference type="SAM" id="SignalP"/>
    </source>
</evidence>
<accession>A0A0S2W2U8</accession>
<evidence type="ECO:0000259" key="2">
    <source>
        <dbReference type="Pfam" id="PF13229"/>
    </source>
</evidence>
<dbReference type="InterPro" id="IPR039448">
    <property type="entry name" value="Beta_helix"/>
</dbReference>
<feature type="chain" id="PRO_5006606310" description="Right handed beta helix domain-containing protein" evidence="1">
    <location>
        <begin position="22"/>
        <end position="489"/>
    </location>
</feature>
<dbReference type="STRING" id="1297617.IB211_01086c"/>
<dbReference type="KEGG" id="ibu:IB211_01086c"/>
<dbReference type="RefSeq" id="WP_058117357.1">
    <property type="nucleotide sequence ID" value="NZ_CP011307.1"/>
</dbReference>
<gene>
    <name evidence="3" type="ORF">IB211_01086c</name>
</gene>
<feature type="domain" description="Right handed beta helix" evidence="2">
    <location>
        <begin position="159"/>
        <end position="275"/>
    </location>
</feature>
<evidence type="ECO:0000313" key="3">
    <source>
        <dbReference type="EMBL" id="ALP93479.1"/>
    </source>
</evidence>
<dbReference type="EMBL" id="CP011307">
    <property type="protein sequence ID" value="ALP93479.1"/>
    <property type="molecule type" value="Genomic_DNA"/>
</dbReference>
<reference evidence="3 4" key="1">
    <citation type="journal article" date="2015" name="Nat. Commun.">
        <title>Production of butyrate from lysine and the Amadori product fructoselysine by a human gut commensal.</title>
        <authorList>
            <person name="Bui T.P."/>
            <person name="Ritari J."/>
            <person name="Boeren S."/>
            <person name="de Waard P."/>
            <person name="Plugge C.M."/>
            <person name="de Vos W.M."/>
        </authorList>
    </citation>
    <scope>NUCLEOTIDE SEQUENCE [LARGE SCALE GENOMIC DNA]</scope>
    <source>
        <strain evidence="3 4">AF211</strain>
    </source>
</reference>
<dbReference type="Gene3D" id="2.160.20.10">
    <property type="entry name" value="Single-stranded right-handed beta-helix, Pectin lyase-like"/>
    <property type="match status" value="1"/>
</dbReference>
<dbReference type="Proteomes" id="UP000064844">
    <property type="component" value="Chromosome"/>
</dbReference>